<dbReference type="Gene3D" id="3.40.50.1820">
    <property type="entry name" value="alpha/beta hydrolase"/>
    <property type="match status" value="1"/>
</dbReference>
<evidence type="ECO:0000313" key="2">
    <source>
        <dbReference type="EMBL" id="MBB3020222.1"/>
    </source>
</evidence>
<dbReference type="SUPFAM" id="SSF53474">
    <property type="entry name" value="alpha/beta-Hydrolases"/>
    <property type="match status" value="1"/>
</dbReference>
<keyword evidence="3" id="KW-1185">Reference proteome</keyword>
<organism evidence="2 3">
    <name type="scientific">Microvirga lupini</name>
    <dbReference type="NCBI Taxonomy" id="420324"/>
    <lineage>
        <taxon>Bacteria</taxon>
        <taxon>Pseudomonadati</taxon>
        <taxon>Pseudomonadota</taxon>
        <taxon>Alphaproteobacteria</taxon>
        <taxon>Hyphomicrobiales</taxon>
        <taxon>Methylobacteriaceae</taxon>
        <taxon>Microvirga</taxon>
    </lineage>
</organism>
<accession>A0A7W4VP08</accession>
<gene>
    <name evidence="2" type="ORF">FHR70_003303</name>
</gene>
<dbReference type="Proteomes" id="UP000532010">
    <property type="component" value="Unassembled WGS sequence"/>
</dbReference>
<dbReference type="InterPro" id="IPR029058">
    <property type="entry name" value="AB_hydrolase_fold"/>
</dbReference>
<sequence>MNDTAPSPRRQALLASLAGGRPSAPDWFRQALAAAPERSFTEVAGARIETLTWGERGKPGLLFLHGNGAHADWWSFIAPFFSNEYRCTALSWSGMGGSDRRERYSFDIFVEEAMTVAKATGLFDGSAKPVFIGHSFGGFPIIQAAARHGERLGGGIIIDTPIFSPERRRERKEKGAAWVMRPHKIYPTLEDALQRFRLVPAQPCENLFIADFIARTSLTQVETPEESGWTWRFDPYLWRDYEWEDPAPALSAPQCPLAVLLGARSTLMQAGDIARMRSILPTGTPVIDIPEAYHHVPIDQPLALVAALRAVLAGWASASASGENTPMNNGLA</sequence>
<dbReference type="InterPro" id="IPR050266">
    <property type="entry name" value="AB_hydrolase_sf"/>
</dbReference>
<protein>
    <submittedName>
        <fullName evidence="2">Pimeloyl-ACP methyl ester carboxylesterase</fullName>
    </submittedName>
</protein>
<proteinExistence type="predicted"/>
<evidence type="ECO:0000259" key="1">
    <source>
        <dbReference type="Pfam" id="PF12697"/>
    </source>
</evidence>
<dbReference type="RefSeq" id="WP_183452020.1">
    <property type="nucleotide sequence ID" value="NZ_JACHWB010000004.1"/>
</dbReference>
<evidence type="ECO:0000313" key="3">
    <source>
        <dbReference type="Proteomes" id="UP000532010"/>
    </source>
</evidence>
<reference evidence="2 3" key="1">
    <citation type="submission" date="2020-08" db="EMBL/GenBank/DDBJ databases">
        <title>The Agave Microbiome: Exploring the role of microbial communities in plant adaptations to desert environments.</title>
        <authorList>
            <person name="Partida-Martinez L.P."/>
        </authorList>
    </citation>
    <scope>NUCLEOTIDE SEQUENCE [LARGE SCALE GENOMIC DNA]</scope>
    <source>
        <strain evidence="2 3">AT3.9</strain>
    </source>
</reference>
<comment type="caution">
    <text evidence="2">The sequence shown here is derived from an EMBL/GenBank/DDBJ whole genome shotgun (WGS) entry which is preliminary data.</text>
</comment>
<dbReference type="Pfam" id="PF12697">
    <property type="entry name" value="Abhydrolase_6"/>
    <property type="match status" value="1"/>
</dbReference>
<dbReference type="PANTHER" id="PTHR43798">
    <property type="entry name" value="MONOACYLGLYCEROL LIPASE"/>
    <property type="match status" value="1"/>
</dbReference>
<dbReference type="EMBL" id="JACHWB010000004">
    <property type="protein sequence ID" value="MBB3020222.1"/>
    <property type="molecule type" value="Genomic_DNA"/>
</dbReference>
<name>A0A7W4VP08_9HYPH</name>
<feature type="domain" description="AB hydrolase-1" evidence="1">
    <location>
        <begin position="61"/>
        <end position="307"/>
    </location>
</feature>
<dbReference type="AlphaFoldDB" id="A0A7W4VP08"/>
<dbReference type="InterPro" id="IPR000073">
    <property type="entry name" value="AB_hydrolase_1"/>
</dbReference>